<gene>
    <name evidence="1" type="ORF">COA17_07790</name>
</gene>
<evidence type="ECO:0000313" key="2">
    <source>
        <dbReference type="Proteomes" id="UP000218784"/>
    </source>
</evidence>
<dbReference type="AlphaFoldDB" id="A0A2A4I1C9"/>
<accession>A0A2A4I1C9</accession>
<evidence type="ECO:0008006" key="3">
    <source>
        <dbReference type="Google" id="ProtNLM"/>
    </source>
</evidence>
<dbReference type="EMBL" id="NWVD01000002">
    <property type="protein sequence ID" value="PCG09738.1"/>
    <property type="molecule type" value="Genomic_DNA"/>
</dbReference>
<keyword evidence="2" id="KW-1185">Reference proteome</keyword>
<dbReference type="Proteomes" id="UP000218784">
    <property type="component" value="Unassembled WGS sequence"/>
</dbReference>
<reference evidence="1 2" key="1">
    <citation type="submission" date="2017-09" db="EMBL/GenBank/DDBJ databases">
        <title>Sphingomonas ginsenosidimutans KACC 14949, whole genome shotgun sequence.</title>
        <authorList>
            <person name="Feng G."/>
            <person name="Zhu H."/>
        </authorList>
    </citation>
    <scope>NUCLEOTIDE SEQUENCE [LARGE SCALE GENOMIC DNA]</scope>
    <source>
        <strain evidence="1 2">KACC 14949</strain>
    </source>
</reference>
<protein>
    <recommendedName>
        <fullName evidence="3">BrnA antitoxin family protein</fullName>
    </recommendedName>
</protein>
<name>A0A2A4I1C9_9SPHN</name>
<comment type="caution">
    <text evidence="1">The sequence shown here is derived from an EMBL/GenBank/DDBJ whole genome shotgun (WGS) entry which is preliminary data.</text>
</comment>
<sequence length="92" mass="9972">MSENDTGSPGNWVDPDDAPEWTEAMFAEAEIAVGGEVIRPGKWRSAGRPPLGAAAKRQVTLRLDPDVIEKFREGGPGWQGRMNEALRKAVGL</sequence>
<dbReference type="InterPro" id="IPR025528">
    <property type="entry name" value="BrnA_antitoxin"/>
</dbReference>
<proteinExistence type="predicted"/>
<dbReference type="RefSeq" id="WP_096611415.1">
    <property type="nucleotide sequence ID" value="NZ_NWVD01000002.1"/>
</dbReference>
<evidence type="ECO:0000313" key="1">
    <source>
        <dbReference type="EMBL" id="PCG09738.1"/>
    </source>
</evidence>
<dbReference type="Pfam" id="PF14384">
    <property type="entry name" value="BrnA_antitoxin"/>
    <property type="match status" value="1"/>
</dbReference>
<organism evidence="1 2">
    <name type="scientific">Sphingomonas ginsenosidimutans</name>
    <dbReference type="NCBI Taxonomy" id="862134"/>
    <lineage>
        <taxon>Bacteria</taxon>
        <taxon>Pseudomonadati</taxon>
        <taxon>Pseudomonadota</taxon>
        <taxon>Alphaproteobacteria</taxon>
        <taxon>Sphingomonadales</taxon>
        <taxon>Sphingomonadaceae</taxon>
        <taxon>Sphingomonas</taxon>
    </lineage>
</organism>